<dbReference type="InterPro" id="IPR012001">
    <property type="entry name" value="Thiamin_PyroP_enz_TPP-bd_dom"/>
</dbReference>
<evidence type="ECO:0000256" key="1">
    <source>
        <dbReference type="ARBA" id="ARBA00007812"/>
    </source>
</evidence>
<dbReference type="GO" id="GO:0030976">
    <property type="term" value="F:thiamine pyrophosphate binding"/>
    <property type="evidence" value="ECO:0007669"/>
    <property type="project" value="InterPro"/>
</dbReference>
<evidence type="ECO:0000259" key="6">
    <source>
        <dbReference type="Pfam" id="PF02776"/>
    </source>
</evidence>
<feature type="domain" description="Thiamine pyrophosphate enzyme TPP-binding" evidence="5">
    <location>
        <begin position="378"/>
        <end position="524"/>
    </location>
</feature>
<keyword evidence="8" id="KW-1185">Reference proteome</keyword>
<proteinExistence type="inferred from homology"/>
<dbReference type="InterPro" id="IPR011766">
    <property type="entry name" value="TPP_enzyme_TPP-bd"/>
</dbReference>
<evidence type="ECO:0000256" key="2">
    <source>
        <dbReference type="ARBA" id="ARBA00023052"/>
    </source>
</evidence>
<evidence type="ECO:0000259" key="4">
    <source>
        <dbReference type="Pfam" id="PF00205"/>
    </source>
</evidence>
<accession>A0A1M7F799</accession>
<dbReference type="OrthoDB" id="9785953at2"/>
<evidence type="ECO:0000313" key="7">
    <source>
        <dbReference type="EMBL" id="SHL99941.1"/>
    </source>
</evidence>
<dbReference type="EMBL" id="LT670847">
    <property type="protein sequence ID" value="SHL99941.1"/>
    <property type="molecule type" value="Genomic_DNA"/>
</dbReference>
<evidence type="ECO:0000256" key="3">
    <source>
        <dbReference type="RuleBase" id="RU362132"/>
    </source>
</evidence>
<dbReference type="Gene3D" id="3.40.50.970">
    <property type="match status" value="2"/>
</dbReference>
<dbReference type="InterPro" id="IPR047211">
    <property type="entry name" value="POXB-like"/>
</dbReference>
<dbReference type="InterPro" id="IPR012000">
    <property type="entry name" value="Thiamin_PyroP_enz_cen_dom"/>
</dbReference>
<reference evidence="7 8" key="1">
    <citation type="submission" date="2016-11" db="EMBL/GenBank/DDBJ databases">
        <authorList>
            <person name="Jaros S."/>
            <person name="Januszkiewicz K."/>
            <person name="Wedrychowicz H."/>
        </authorList>
    </citation>
    <scope>NUCLEOTIDE SEQUENCE [LARGE SCALE GENOMIC DNA]</scope>
    <source>
        <strain evidence="7 8">ACAM 12</strain>
    </source>
</reference>
<dbReference type="Proteomes" id="UP000190911">
    <property type="component" value="Chromosome I"/>
</dbReference>
<feature type="domain" description="Thiamine pyrophosphate enzyme N-terminal TPP-binding" evidence="6">
    <location>
        <begin position="4"/>
        <end position="117"/>
    </location>
</feature>
<dbReference type="Pfam" id="PF02776">
    <property type="entry name" value="TPP_enzyme_N"/>
    <property type="match status" value="1"/>
</dbReference>
<gene>
    <name evidence="7" type="ORF">SAMN05878437_0705</name>
</gene>
<dbReference type="InterPro" id="IPR029061">
    <property type="entry name" value="THDP-binding"/>
</dbReference>
<feature type="domain" description="Thiamine pyrophosphate enzyme central" evidence="4">
    <location>
        <begin position="189"/>
        <end position="317"/>
    </location>
</feature>
<dbReference type="Gene3D" id="3.40.50.1220">
    <property type="entry name" value="TPP-binding domain"/>
    <property type="match status" value="1"/>
</dbReference>
<dbReference type="GO" id="GO:0000287">
    <property type="term" value="F:magnesium ion binding"/>
    <property type="evidence" value="ECO:0007669"/>
    <property type="project" value="InterPro"/>
</dbReference>
<protein>
    <submittedName>
        <fullName evidence="7">Pyruvate dehydrogenase (Quinone)</fullName>
    </submittedName>
</protein>
<dbReference type="CDD" id="cd02014">
    <property type="entry name" value="TPP_POX"/>
    <property type="match status" value="1"/>
</dbReference>
<comment type="similarity">
    <text evidence="1 3">Belongs to the TPP enzyme family.</text>
</comment>
<dbReference type="GO" id="GO:0003824">
    <property type="term" value="F:catalytic activity"/>
    <property type="evidence" value="ECO:0007669"/>
    <property type="project" value="InterPro"/>
</dbReference>
<dbReference type="InterPro" id="IPR029035">
    <property type="entry name" value="DHS-like_NAD/FAD-binding_dom"/>
</dbReference>
<dbReference type="GO" id="GO:0019752">
    <property type="term" value="P:carboxylic acid metabolic process"/>
    <property type="evidence" value="ECO:0007669"/>
    <property type="project" value="UniProtKB-ARBA"/>
</dbReference>
<dbReference type="SUPFAM" id="SSF52467">
    <property type="entry name" value="DHS-like NAD/FAD-binding domain"/>
    <property type="match status" value="1"/>
</dbReference>
<dbReference type="Pfam" id="PF02775">
    <property type="entry name" value="TPP_enzyme_C"/>
    <property type="match status" value="1"/>
</dbReference>
<name>A0A1M7F799_9GAMM</name>
<dbReference type="InParanoid" id="A0A1M7F799"/>
<dbReference type="InterPro" id="IPR047212">
    <property type="entry name" value="TPP_POXB-like"/>
</dbReference>
<keyword evidence="7" id="KW-0670">Pyruvate</keyword>
<dbReference type="RefSeq" id="WP_079551367.1">
    <property type="nucleotide sequence ID" value="NZ_LT670847.1"/>
</dbReference>
<dbReference type="SUPFAM" id="SSF52518">
    <property type="entry name" value="Thiamin diphosphate-binding fold (THDP-binding)"/>
    <property type="match status" value="2"/>
</dbReference>
<dbReference type="AlphaFoldDB" id="A0A1M7F799"/>
<evidence type="ECO:0000313" key="8">
    <source>
        <dbReference type="Proteomes" id="UP000190911"/>
    </source>
</evidence>
<evidence type="ECO:0000259" key="5">
    <source>
        <dbReference type="Pfam" id="PF02775"/>
    </source>
</evidence>
<dbReference type="STRING" id="29571.SAMN05878437_0705"/>
<keyword evidence="2 3" id="KW-0786">Thiamine pyrophosphate</keyword>
<dbReference type="FunCoup" id="A0A1M7F799">
    <property type="interactions" value="77"/>
</dbReference>
<dbReference type="PANTHER" id="PTHR42981:SF2">
    <property type="entry name" value="PYRUVATE DEHYDROGENASE [UBIQUINONE]"/>
    <property type="match status" value="1"/>
</dbReference>
<dbReference type="InterPro" id="IPR000399">
    <property type="entry name" value="TPP-bd_CS"/>
</dbReference>
<organism evidence="7 8">
    <name type="scientific">Vreelandella subglaciescola</name>
    <dbReference type="NCBI Taxonomy" id="29571"/>
    <lineage>
        <taxon>Bacteria</taxon>
        <taxon>Pseudomonadati</taxon>
        <taxon>Pseudomonadota</taxon>
        <taxon>Gammaproteobacteria</taxon>
        <taxon>Oceanospirillales</taxon>
        <taxon>Halomonadaceae</taxon>
        <taxon>Vreelandella</taxon>
    </lineage>
</organism>
<dbReference type="Pfam" id="PF00205">
    <property type="entry name" value="TPP_enzyme_M"/>
    <property type="match status" value="1"/>
</dbReference>
<dbReference type="PANTHER" id="PTHR42981">
    <property type="entry name" value="PYRUVATE DEHYDROGENASE [UBIQUINONE]"/>
    <property type="match status" value="1"/>
</dbReference>
<dbReference type="PROSITE" id="PS00187">
    <property type="entry name" value="TPP_ENZYMES"/>
    <property type="match status" value="1"/>
</dbReference>
<sequence length="571" mass="61657">MAKNVAEIMVDTLVSAGAKRCWGIVGDTINHFTDAIRLSDLRWMHVRHEEAGALAAGAEAFATGELAVCAGTCGPGSLHFVNGIFESHRNGAPLLLVASDVARAEAGLGFPQAVDQRKVYEQASVFCEYISHPDQARRITAMAAQAALNKGGVAVVIVNGDMFEQTVDDTLAWGVHRPAPVIRPAEAELEALAQALNDAGTVTLYAGIGARHSAPQVVELAKVLNAPVVHSSRAKEYLEPNNPFNVGMTGILGNRAGVEATDRADIMLCLGTDFAWTQFYPEGKHVIQIDRDAAHIGRRSPVRMGLVGDVGDTIEALLPKIAEKRDTKHLDKALERWKKDCESYAASAESDDPALIHPQTLTQMLDRMADDDAIFTGDGGSPMAWLLRHITANGQRKLLTSLMHGTMANAYPQAMGMAAAYPERQVIAMCGDGGMTMLMGDLLTLVQEQLPVKLLVFNNGALGFVEMEQRVEGLLDTFTELQNPDFSRLAEACGMPGWRVDSLDQLDDAMRQWLAASGPALLDVRVNRVELVMPPKIEASQVASTAMFGLKAVLDGRSKEVVSLLRDNFIK</sequence>